<protein>
    <submittedName>
        <fullName evidence="5">Carbohydrate kinase</fullName>
    </submittedName>
</protein>
<evidence type="ECO:0000313" key="6">
    <source>
        <dbReference type="Proteomes" id="UP000774750"/>
    </source>
</evidence>
<accession>A0A938X954</accession>
<dbReference type="SUPFAM" id="SSF53613">
    <property type="entry name" value="Ribokinase-like"/>
    <property type="match status" value="1"/>
</dbReference>
<dbReference type="GO" id="GO:0016301">
    <property type="term" value="F:kinase activity"/>
    <property type="evidence" value="ECO:0007669"/>
    <property type="project" value="UniProtKB-KW"/>
</dbReference>
<sequence>MKLLSFGEIIWDIYSQNEQTLGGAPLNFAAYTALLGDTAWVASSVGNDPLGKRALEQIKEFGIKTEYISISEEKETGQCRISLDKNGVPSYNILEDVSYDRISLPDKLPANFDTIAFGTLALRKEYNRTKLKTVLENNNFSEIYTDLNLRAPFYSEENIGFCLSNATIVKISDEELPLVTQILFHEALNLQDAAISISRKYSQIKLLLITCGAKGSFCYDCQNEKTYNCPSEPVDVISTVGAGDSFGASFLSLYEKTKNIPYALKLSAKISAFVVAHKEAIPGTAKSFIEHLISDEMKSQ</sequence>
<evidence type="ECO:0000313" key="5">
    <source>
        <dbReference type="EMBL" id="MBM6921516.1"/>
    </source>
</evidence>
<dbReference type="PANTHER" id="PTHR43085:SF57">
    <property type="entry name" value="CARBOHYDRATE KINASE PFKB DOMAIN-CONTAINING PROTEIN"/>
    <property type="match status" value="1"/>
</dbReference>
<dbReference type="InterPro" id="IPR002173">
    <property type="entry name" value="Carboh/pur_kinase_PfkB_CS"/>
</dbReference>
<feature type="domain" description="Carbohydrate kinase PfkB" evidence="4">
    <location>
        <begin position="16"/>
        <end position="282"/>
    </location>
</feature>
<keyword evidence="3 5" id="KW-0418">Kinase</keyword>
<proteinExistence type="inferred from homology"/>
<evidence type="ECO:0000256" key="1">
    <source>
        <dbReference type="ARBA" id="ARBA00010688"/>
    </source>
</evidence>
<reference evidence="5" key="1">
    <citation type="submission" date="2020-08" db="EMBL/GenBank/DDBJ databases">
        <authorList>
            <person name="Cejkova D."/>
            <person name="Kubasova T."/>
            <person name="Jahodarova E."/>
            <person name="Rychlik I."/>
        </authorList>
    </citation>
    <scope>NUCLEOTIDE SEQUENCE</scope>
    <source>
        <strain evidence="5">An559</strain>
    </source>
</reference>
<reference evidence="5" key="2">
    <citation type="journal article" date="2021" name="Sci. Rep.">
        <title>The distribution of antibiotic resistance genes in chicken gut microbiota commensals.</title>
        <authorList>
            <person name="Juricova H."/>
            <person name="Matiasovicova J."/>
            <person name="Kubasova T."/>
            <person name="Cejkova D."/>
            <person name="Rychlik I."/>
        </authorList>
    </citation>
    <scope>NUCLEOTIDE SEQUENCE</scope>
    <source>
        <strain evidence="5">An559</strain>
    </source>
</reference>
<comment type="caution">
    <text evidence="5">The sequence shown here is derived from an EMBL/GenBank/DDBJ whole genome shotgun (WGS) entry which is preliminary data.</text>
</comment>
<evidence type="ECO:0000256" key="2">
    <source>
        <dbReference type="ARBA" id="ARBA00022679"/>
    </source>
</evidence>
<dbReference type="RefSeq" id="WP_204447521.1">
    <property type="nucleotide sequence ID" value="NZ_JACJKY010000018.1"/>
</dbReference>
<keyword evidence="2" id="KW-0808">Transferase</keyword>
<dbReference type="PROSITE" id="PS00583">
    <property type="entry name" value="PFKB_KINASES_1"/>
    <property type="match status" value="1"/>
</dbReference>
<dbReference type="PANTHER" id="PTHR43085">
    <property type="entry name" value="HEXOKINASE FAMILY MEMBER"/>
    <property type="match status" value="1"/>
</dbReference>
<keyword evidence="6" id="KW-1185">Reference proteome</keyword>
<dbReference type="InterPro" id="IPR029056">
    <property type="entry name" value="Ribokinase-like"/>
</dbReference>
<dbReference type="Pfam" id="PF00294">
    <property type="entry name" value="PfkB"/>
    <property type="match status" value="1"/>
</dbReference>
<organism evidence="5 6">
    <name type="scientific">Merdimmobilis hominis</name>
    <dbReference type="NCBI Taxonomy" id="2897707"/>
    <lineage>
        <taxon>Bacteria</taxon>
        <taxon>Bacillati</taxon>
        <taxon>Bacillota</taxon>
        <taxon>Clostridia</taxon>
        <taxon>Eubacteriales</taxon>
        <taxon>Oscillospiraceae</taxon>
        <taxon>Merdimmobilis</taxon>
    </lineage>
</organism>
<gene>
    <name evidence="5" type="ORF">H6A12_10145</name>
</gene>
<name>A0A938X954_9FIRM</name>
<evidence type="ECO:0000256" key="3">
    <source>
        <dbReference type="ARBA" id="ARBA00022777"/>
    </source>
</evidence>
<comment type="similarity">
    <text evidence="1">Belongs to the carbohydrate kinase PfkB family.</text>
</comment>
<dbReference type="EMBL" id="JACJKY010000018">
    <property type="protein sequence ID" value="MBM6921516.1"/>
    <property type="molecule type" value="Genomic_DNA"/>
</dbReference>
<dbReference type="InterPro" id="IPR011611">
    <property type="entry name" value="PfkB_dom"/>
</dbReference>
<dbReference type="Gene3D" id="3.40.1190.20">
    <property type="match status" value="1"/>
</dbReference>
<dbReference type="Proteomes" id="UP000774750">
    <property type="component" value="Unassembled WGS sequence"/>
</dbReference>
<evidence type="ECO:0000259" key="4">
    <source>
        <dbReference type="Pfam" id="PF00294"/>
    </source>
</evidence>
<dbReference type="InterPro" id="IPR050306">
    <property type="entry name" value="PfkB_Carbo_kinase"/>
</dbReference>
<dbReference type="AlphaFoldDB" id="A0A938X954"/>